<name>A0ABV6EZ57_9BRAD</name>
<gene>
    <name evidence="2" type="ORF">ACFFJ6_22860</name>
</gene>
<protein>
    <recommendedName>
        <fullName evidence="4">DUF4175 domain-containing protein</fullName>
    </recommendedName>
</protein>
<dbReference type="RefSeq" id="WP_378392146.1">
    <property type="nucleotide sequence ID" value="NZ_JBHLWM010000008.1"/>
</dbReference>
<proteinExistence type="predicted"/>
<dbReference type="EMBL" id="JBHLWM010000008">
    <property type="protein sequence ID" value="MFC0243345.1"/>
    <property type="molecule type" value="Genomic_DNA"/>
</dbReference>
<keyword evidence="1" id="KW-1133">Transmembrane helix</keyword>
<dbReference type="Proteomes" id="UP001589775">
    <property type="component" value="Unassembled WGS sequence"/>
</dbReference>
<keyword evidence="1" id="KW-0812">Transmembrane</keyword>
<organism evidence="2 3">
    <name type="scientific">Rhodopseudomonas telluris</name>
    <dbReference type="NCBI Taxonomy" id="644215"/>
    <lineage>
        <taxon>Bacteria</taxon>
        <taxon>Pseudomonadati</taxon>
        <taxon>Pseudomonadota</taxon>
        <taxon>Alphaproteobacteria</taxon>
        <taxon>Hyphomicrobiales</taxon>
        <taxon>Nitrobacteraceae</taxon>
        <taxon>Rhodopseudomonas</taxon>
    </lineage>
</organism>
<keyword evidence="1" id="KW-0472">Membrane</keyword>
<evidence type="ECO:0000256" key="1">
    <source>
        <dbReference type="SAM" id="Phobius"/>
    </source>
</evidence>
<keyword evidence="3" id="KW-1185">Reference proteome</keyword>
<feature type="transmembrane region" description="Helical" evidence="1">
    <location>
        <begin position="28"/>
        <end position="61"/>
    </location>
</feature>
<comment type="caution">
    <text evidence="2">The sequence shown here is derived from an EMBL/GenBank/DDBJ whole genome shotgun (WGS) entry which is preliminary data.</text>
</comment>
<evidence type="ECO:0008006" key="4">
    <source>
        <dbReference type="Google" id="ProtNLM"/>
    </source>
</evidence>
<accession>A0ABV6EZ57</accession>
<evidence type="ECO:0000313" key="2">
    <source>
        <dbReference type="EMBL" id="MFC0243345.1"/>
    </source>
</evidence>
<reference evidence="2 3" key="1">
    <citation type="submission" date="2024-09" db="EMBL/GenBank/DDBJ databases">
        <authorList>
            <person name="Sun Q."/>
            <person name="Mori K."/>
        </authorList>
    </citation>
    <scope>NUCLEOTIDE SEQUENCE [LARGE SCALE GENOMIC DNA]</scope>
    <source>
        <strain evidence="2 3">KCTC 23279</strain>
    </source>
</reference>
<sequence length="78" mass="8340">MDALGWFGLIAVAVMVLSYALEDHSVWFILVFAVACGLGAISSFLHGVWPLGIITAVWAGIALRRFLLKLRPAAADVA</sequence>
<evidence type="ECO:0000313" key="3">
    <source>
        <dbReference type="Proteomes" id="UP001589775"/>
    </source>
</evidence>